<protein>
    <submittedName>
        <fullName evidence="4">Glycosyltransferase involved in cell wall bisynthesis</fullName>
    </submittedName>
</protein>
<dbReference type="InterPro" id="IPR001173">
    <property type="entry name" value="Glyco_trans_2-like"/>
</dbReference>
<dbReference type="STRING" id="1416778.SAMN05443633_11372"/>
<dbReference type="Proteomes" id="UP000184518">
    <property type="component" value="Unassembled WGS sequence"/>
</dbReference>
<reference evidence="5" key="1">
    <citation type="submission" date="2016-11" db="EMBL/GenBank/DDBJ databases">
        <authorList>
            <person name="Varghese N."/>
            <person name="Submissions S."/>
        </authorList>
    </citation>
    <scope>NUCLEOTIDE SEQUENCE [LARGE SCALE GENOMIC DNA]</scope>
    <source>
        <strain evidence="5">DSM 27619</strain>
    </source>
</reference>
<name>A0A1M5IVV8_9FLAO</name>
<dbReference type="InterPro" id="IPR029044">
    <property type="entry name" value="Nucleotide-diphossugar_trans"/>
</dbReference>
<sequence length="265" mass="30712">MKISLLISTYNWPEALEVCLKSVLNQKVQPFEILIADDGSKSSTKDIVDSYKKLSKIPIVHVWHEDQGFELAKIRNKAIAQAQGDYIVQIDGDLILHPYFISDHKDFAKPNSFVRASRIYIDSDLSKEKLNNKNININPFSKGITNFFSSFRIPLLWKKFETNYKNSGDERWEIHGCNMAFWRKDAIEVNGYNEDFKGWGPEDKEFVARLLNAGKEKRFLKMGGLVFHIHHPVNNKENLKKNEIIFDNTKKNGTSWCDHGIDQYL</sequence>
<dbReference type="Pfam" id="PF00535">
    <property type="entry name" value="Glycos_transf_2"/>
    <property type="match status" value="1"/>
</dbReference>
<dbReference type="GO" id="GO:0016740">
    <property type="term" value="F:transferase activity"/>
    <property type="evidence" value="ECO:0007669"/>
    <property type="project" value="UniProtKB-KW"/>
</dbReference>
<organism evidence="4 5">
    <name type="scientific">Chryseobacterium arachidis</name>
    <dbReference type="NCBI Taxonomy" id="1416778"/>
    <lineage>
        <taxon>Bacteria</taxon>
        <taxon>Pseudomonadati</taxon>
        <taxon>Bacteroidota</taxon>
        <taxon>Flavobacteriia</taxon>
        <taxon>Flavobacteriales</taxon>
        <taxon>Weeksellaceae</taxon>
        <taxon>Chryseobacterium group</taxon>
        <taxon>Chryseobacterium</taxon>
    </lineage>
</organism>
<dbReference type="PANTHER" id="PTHR43685">
    <property type="entry name" value="GLYCOSYLTRANSFERASE"/>
    <property type="match status" value="1"/>
</dbReference>
<proteinExistence type="predicted"/>
<dbReference type="Gene3D" id="3.90.550.10">
    <property type="entry name" value="Spore Coat Polysaccharide Biosynthesis Protein SpsA, Chain A"/>
    <property type="match status" value="1"/>
</dbReference>
<dbReference type="CDD" id="cd06420">
    <property type="entry name" value="GT2_Chondriotin_Pol_N"/>
    <property type="match status" value="1"/>
</dbReference>
<dbReference type="Pfam" id="PF02709">
    <property type="entry name" value="Glyco_transf_7C"/>
    <property type="match status" value="1"/>
</dbReference>
<accession>A0A1M5IVV8</accession>
<dbReference type="RefSeq" id="WP_072961922.1">
    <property type="nucleotide sequence ID" value="NZ_FQUT01000013.1"/>
</dbReference>
<evidence type="ECO:0000259" key="3">
    <source>
        <dbReference type="Pfam" id="PF02709"/>
    </source>
</evidence>
<dbReference type="PANTHER" id="PTHR43685:SF3">
    <property type="entry name" value="SLR2126 PROTEIN"/>
    <property type="match status" value="1"/>
</dbReference>
<dbReference type="AlphaFoldDB" id="A0A1M5IVV8"/>
<feature type="domain" description="Glycosyltransferase 2-like" evidence="2">
    <location>
        <begin position="4"/>
        <end position="154"/>
    </location>
</feature>
<dbReference type="InterPro" id="IPR027791">
    <property type="entry name" value="Galactosyl_T_C"/>
</dbReference>
<gene>
    <name evidence="4" type="ORF">SAMN05443633_11372</name>
</gene>
<keyword evidence="5" id="KW-1185">Reference proteome</keyword>
<dbReference type="OrthoDB" id="9801954at2"/>
<dbReference type="SUPFAM" id="SSF53448">
    <property type="entry name" value="Nucleotide-diphospho-sugar transferases"/>
    <property type="match status" value="1"/>
</dbReference>
<evidence type="ECO:0000259" key="2">
    <source>
        <dbReference type="Pfam" id="PF00535"/>
    </source>
</evidence>
<dbReference type="InterPro" id="IPR050834">
    <property type="entry name" value="Glycosyltransf_2"/>
</dbReference>
<evidence type="ECO:0000313" key="4">
    <source>
        <dbReference type="EMBL" id="SHG31923.1"/>
    </source>
</evidence>
<keyword evidence="1 4" id="KW-0808">Transferase</keyword>
<dbReference type="EMBL" id="FQUT01000013">
    <property type="protein sequence ID" value="SHG31923.1"/>
    <property type="molecule type" value="Genomic_DNA"/>
</dbReference>
<feature type="domain" description="Galactosyltransferase C-terminal" evidence="3">
    <location>
        <begin position="170"/>
        <end position="231"/>
    </location>
</feature>
<evidence type="ECO:0000256" key="1">
    <source>
        <dbReference type="ARBA" id="ARBA00022679"/>
    </source>
</evidence>
<evidence type="ECO:0000313" key="5">
    <source>
        <dbReference type="Proteomes" id="UP000184518"/>
    </source>
</evidence>